<proteinExistence type="predicted"/>
<dbReference type="EMBL" id="CARXXK010000002">
    <property type="protein sequence ID" value="CAI6352904.1"/>
    <property type="molecule type" value="Genomic_DNA"/>
</dbReference>
<protein>
    <submittedName>
        <fullName evidence="1">Uncharacterized protein</fullName>
    </submittedName>
</protein>
<comment type="caution">
    <text evidence="1">The sequence shown here is derived from an EMBL/GenBank/DDBJ whole genome shotgun (WGS) entry which is preliminary data.</text>
</comment>
<dbReference type="Proteomes" id="UP001160148">
    <property type="component" value="Unassembled WGS sequence"/>
</dbReference>
<reference evidence="1 2" key="1">
    <citation type="submission" date="2023-01" db="EMBL/GenBank/DDBJ databases">
        <authorList>
            <person name="Whitehead M."/>
        </authorList>
    </citation>
    <scope>NUCLEOTIDE SEQUENCE [LARGE SCALE GENOMIC DNA]</scope>
</reference>
<evidence type="ECO:0000313" key="1">
    <source>
        <dbReference type="EMBL" id="CAI6352904.1"/>
    </source>
</evidence>
<accession>A0AAV0WAH5</accession>
<name>A0AAV0WAH5_9HEMI</name>
<keyword evidence="2" id="KW-1185">Reference proteome</keyword>
<sequence length="95" mass="10703">MPQLWQSFPNAFPVKQVPRPLMIRPGIPRVSQNFVNLFSTPAVSVVWHGYRCVYLVRLSTSTNKYLLSVALVSKGPRWSMWTTSNGLLPVGIGCR</sequence>
<evidence type="ECO:0000313" key="2">
    <source>
        <dbReference type="Proteomes" id="UP001160148"/>
    </source>
</evidence>
<organism evidence="1 2">
    <name type="scientific">Macrosiphum euphorbiae</name>
    <name type="common">potato aphid</name>
    <dbReference type="NCBI Taxonomy" id="13131"/>
    <lineage>
        <taxon>Eukaryota</taxon>
        <taxon>Metazoa</taxon>
        <taxon>Ecdysozoa</taxon>
        <taxon>Arthropoda</taxon>
        <taxon>Hexapoda</taxon>
        <taxon>Insecta</taxon>
        <taxon>Pterygota</taxon>
        <taxon>Neoptera</taxon>
        <taxon>Paraneoptera</taxon>
        <taxon>Hemiptera</taxon>
        <taxon>Sternorrhyncha</taxon>
        <taxon>Aphidomorpha</taxon>
        <taxon>Aphidoidea</taxon>
        <taxon>Aphididae</taxon>
        <taxon>Macrosiphini</taxon>
        <taxon>Macrosiphum</taxon>
    </lineage>
</organism>
<dbReference type="AlphaFoldDB" id="A0AAV0WAH5"/>
<gene>
    <name evidence="1" type="ORF">MEUPH1_LOCUS9094</name>
</gene>